<evidence type="ECO:0000313" key="10">
    <source>
        <dbReference type="Proteomes" id="UP001626550"/>
    </source>
</evidence>
<keyword evidence="5" id="KW-0804">Transcription</keyword>
<dbReference type="AlphaFoldDB" id="A0ABD2QED0"/>
<keyword evidence="6" id="KW-0539">Nucleus</keyword>
<evidence type="ECO:0000256" key="2">
    <source>
        <dbReference type="ARBA" id="ARBA00010222"/>
    </source>
</evidence>
<dbReference type="PANTHER" id="PTHR12691">
    <property type="entry name" value="MEDIATOR OF RNA POLYMERASE II TRANSCRIPTION SUBUNIT 23"/>
    <property type="match status" value="1"/>
</dbReference>
<evidence type="ECO:0000256" key="5">
    <source>
        <dbReference type="ARBA" id="ARBA00023163"/>
    </source>
</evidence>
<evidence type="ECO:0000256" key="1">
    <source>
        <dbReference type="ARBA" id="ARBA00004123"/>
    </source>
</evidence>
<comment type="subcellular location">
    <subcellularLocation>
        <location evidence="1">Nucleus</location>
    </subcellularLocation>
</comment>
<feature type="region of interest" description="Disordered" evidence="8">
    <location>
        <begin position="405"/>
        <end position="444"/>
    </location>
</feature>
<proteinExistence type="inferred from homology"/>
<reference evidence="9 10" key="1">
    <citation type="submission" date="2024-11" db="EMBL/GenBank/DDBJ databases">
        <title>Adaptive evolution of stress response genes in parasites aligns with host niche diversity.</title>
        <authorList>
            <person name="Hahn C."/>
            <person name="Resl P."/>
        </authorList>
    </citation>
    <scope>NUCLEOTIDE SEQUENCE [LARGE SCALE GENOMIC DNA]</scope>
    <source>
        <strain evidence="9">EGGRZ-B1_66</strain>
        <tissue evidence="9">Body</tissue>
    </source>
</reference>
<dbReference type="Pfam" id="PF11573">
    <property type="entry name" value="Med23"/>
    <property type="match status" value="1"/>
</dbReference>
<evidence type="ECO:0000256" key="8">
    <source>
        <dbReference type="SAM" id="MobiDB-lite"/>
    </source>
</evidence>
<sequence length="606" mass="68950">MNLTSALGNLAQPNCMSISEMSRDNFSNLWQDMQCILPANSSPTTGIEMLLDRVADTNDEVKIMHALWNIDQLIEENCVSIKDISNCILGSKYLTLNYPIFFRCCYRLLMKLIFYLDYKSNRKVFNDSIEKTLSFPPKVTSLMASKAIDALVDVINTLLDRSMCLLPAYFAMHELVKYFSSKSSNNTIPHFSVRDNVEHFMSSFDRLARILHSYFDRSIYPLLGLTQVNSPYFKLDAASLKRNILKGAVRYPDYLLEPQVALLSSILSQRSCTDCVLSILDFSSGTSRSSTRSTGLELCLAEYILQVMRISEQCKDAAWTRAKFCHLIEITIHFMHNANIRLNEVIIRLSQEVSAGAGRTWSHSRHHLMWFMLNTISGFITKNMLSDFVPCLRLFDLLFQCDKDDATSDEDSPPSEKRSRVPPMDEQLEDQVLSESSDSETDYEEDTLYQNLNTLTEEDDSQPESVRTLDADEVPAGHRPINRRNRVLSQKLRMASMCVWEHMLYKSVSGKDRLPRSIPPSLRPAHHLYSLRMRCLIDLAPQYDTAVSGSPPANGPEPPSRKIVSIAQDLTWDQLIITLNACESSFRKTQTYHGGTPKSSENSIAW</sequence>
<evidence type="ECO:0000313" key="9">
    <source>
        <dbReference type="EMBL" id="KAL3317743.1"/>
    </source>
</evidence>
<dbReference type="PANTHER" id="PTHR12691:SF10">
    <property type="entry name" value="MEDIATOR OF RNA POLYMERASE II TRANSCRIPTION SUBUNIT 23"/>
    <property type="match status" value="1"/>
</dbReference>
<gene>
    <name evidence="9" type="primary">MED23</name>
    <name evidence="9" type="ORF">Ciccas_003592</name>
</gene>
<accession>A0ABD2QED0</accession>
<dbReference type="EMBL" id="JBJKFK010000336">
    <property type="protein sequence ID" value="KAL3317743.1"/>
    <property type="molecule type" value="Genomic_DNA"/>
</dbReference>
<dbReference type="Proteomes" id="UP001626550">
    <property type="component" value="Unassembled WGS sequence"/>
</dbReference>
<evidence type="ECO:0000256" key="4">
    <source>
        <dbReference type="ARBA" id="ARBA00023015"/>
    </source>
</evidence>
<organism evidence="9 10">
    <name type="scientific">Cichlidogyrus casuarinus</name>
    <dbReference type="NCBI Taxonomy" id="1844966"/>
    <lineage>
        <taxon>Eukaryota</taxon>
        <taxon>Metazoa</taxon>
        <taxon>Spiralia</taxon>
        <taxon>Lophotrochozoa</taxon>
        <taxon>Platyhelminthes</taxon>
        <taxon>Monogenea</taxon>
        <taxon>Monopisthocotylea</taxon>
        <taxon>Dactylogyridea</taxon>
        <taxon>Ancyrocephalidae</taxon>
        <taxon>Cichlidogyrus</taxon>
    </lineage>
</organism>
<name>A0ABD2QED0_9PLAT</name>
<comment type="caution">
    <text evidence="9">The sequence shown here is derived from an EMBL/GenBank/DDBJ whole genome shotgun (WGS) entry which is preliminary data.</text>
</comment>
<comment type="similarity">
    <text evidence="2">Belongs to the Mediator complex subunit 23 family.</text>
</comment>
<dbReference type="InterPro" id="IPR021629">
    <property type="entry name" value="Mediator_Med23"/>
</dbReference>
<protein>
    <recommendedName>
        <fullName evidence="3">Mediator of RNA polymerase II transcription subunit 23</fullName>
    </recommendedName>
    <alternativeName>
        <fullName evidence="7">Mediator complex subunit 23</fullName>
    </alternativeName>
</protein>
<evidence type="ECO:0000256" key="7">
    <source>
        <dbReference type="ARBA" id="ARBA00031961"/>
    </source>
</evidence>
<evidence type="ECO:0000256" key="6">
    <source>
        <dbReference type="ARBA" id="ARBA00023242"/>
    </source>
</evidence>
<keyword evidence="10" id="KW-1185">Reference proteome</keyword>
<keyword evidence="4" id="KW-0805">Transcription regulation</keyword>
<evidence type="ECO:0000256" key="3">
    <source>
        <dbReference type="ARBA" id="ARBA00019696"/>
    </source>
</evidence>
<dbReference type="GO" id="GO:0005634">
    <property type="term" value="C:nucleus"/>
    <property type="evidence" value="ECO:0007669"/>
    <property type="project" value="UniProtKB-SubCell"/>
</dbReference>